<reference evidence="5" key="1">
    <citation type="journal article" date="2019" name="Int. J. Syst. Evol. Microbiol.">
        <title>The Global Catalogue of Microorganisms (GCM) 10K type strain sequencing project: providing services to taxonomists for standard genome sequencing and annotation.</title>
        <authorList>
            <consortium name="The Broad Institute Genomics Platform"/>
            <consortium name="The Broad Institute Genome Sequencing Center for Infectious Disease"/>
            <person name="Wu L."/>
            <person name="Ma J."/>
        </authorList>
    </citation>
    <scope>NUCLEOTIDE SEQUENCE [LARGE SCALE GENOMIC DNA]</scope>
    <source>
        <strain evidence="5">CCUG 52468</strain>
    </source>
</reference>
<dbReference type="SMART" id="SM00850">
    <property type="entry name" value="LytTR"/>
    <property type="match status" value="1"/>
</dbReference>
<feature type="domain" description="HTH LytTR-type" evidence="3">
    <location>
        <begin position="140"/>
        <end position="243"/>
    </location>
</feature>
<proteinExistence type="predicted"/>
<comment type="caution">
    <text evidence="4">The sequence shown here is derived from an EMBL/GenBank/DDBJ whole genome shotgun (WGS) entry which is preliminary data.</text>
</comment>
<dbReference type="PROSITE" id="PS50110">
    <property type="entry name" value="RESPONSE_REGULATORY"/>
    <property type="match status" value="1"/>
</dbReference>
<gene>
    <name evidence="4" type="ORF">ACFQ2C_07500</name>
</gene>
<dbReference type="PANTHER" id="PTHR37299:SF1">
    <property type="entry name" value="STAGE 0 SPORULATION PROTEIN A HOMOLOG"/>
    <property type="match status" value="1"/>
</dbReference>
<protein>
    <submittedName>
        <fullName evidence="4">LytR/AlgR family response regulator transcription factor</fullName>
    </submittedName>
</protein>
<evidence type="ECO:0000313" key="4">
    <source>
        <dbReference type="EMBL" id="MFD1165445.1"/>
    </source>
</evidence>
<accession>A0ABW3RK68</accession>
<dbReference type="Proteomes" id="UP001597205">
    <property type="component" value="Unassembled WGS sequence"/>
</dbReference>
<dbReference type="SMART" id="SM00448">
    <property type="entry name" value="REC"/>
    <property type="match status" value="1"/>
</dbReference>
<dbReference type="PROSITE" id="PS50930">
    <property type="entry name" value="HTH_LYTTR"/>
    <property type="match status" value="1"/>
</dbReference>
<dbReference type="InterPro" id="IPR046947">
    <property type="entry name" value="LytR-like"/>
</dbReference>
<evidence type="ECO:0000256" key="1">
    <source>
        <dbReference type="PROSITE-ProRule" id="PRU00169"/>
    </source>
</evidence>
<evidence type="ECO:0000259" key="2">
    <source>
        <dbReference type="PROSITE" id="PS50110"/>
    </source>
</evidence>
<dbReference type="InterPro" id="IPR001789">
    <property type="entry name" value="Sig_transdc_resp-reg_receiver"/>
</dbReference>
<dbReference type="InterPro" id="IPR011006">
    <property type="entry name" value="CheY-like_superfamily"/>
</dbReference>
<dbReference type="Gene3D" id="2.40.50.1020">
    <property type="entry name" value="LytTr DNA-binding domain"/>
    <property type="match status" value="1"/>
</dbReference>
<sequence length="245" mass="28236">MIKAVILDDEIRGSNLLHHKLQEFQNSLSVDAIYNDPQKALSEIPKIEVDVLFLDVEMPFMNGFEFLEKLGQFNFEVIFVTAYNIYTLDALKANALDYLLKPVNNEELKKAISKLEQKLVQKENLRKADLIENRPHLSRIALPTAEGIHLVKKDDILKVEAMSNYSIFFLNNLSKIIVSRTLKEFEILFEHTQLLRVNRSVIVNLDYIVKYKKGEGGTIEMMDGSEIEVSPSKKKQLMDRLFTAF</sequence>
<keyword evidence="5" id="KW-1185">Reference proteome</keyword>
<dbReference type="EMBL" id="JBHTKY010000008">
    <property type="protein sequence ID" value="MFD1165445.1"/>
    <property type="molecule type" value="Genomic_DNA"/>
</dbReference>
<dbReference type="PANTHER" id="PTHR37299">
    <property type="entry name" value="TRANSCRIPTIONAL REGULATOR-RELATED"/>
    <property type="match status" value="1"/>
</dbReference>
<feature type="domain" description="Response regulatory" evidence="2">
    <location>
        <begin position="3"/>
        <end position="116"/>
    </location>
</feature>
<feature type="modified residue" description="4-aspartylphosphate" evidence="1">
    <location>
        <position position="55"/>
    </location>
</feature>
<dbReference type="Gene3D" id="3.40.50.2300">
    <property type="match status" value="1"/>
</dbReference>
<name>A0ABW3RK68_9SPHI</name>
<dbReference type="Pfam" id="PF04397">
    <property type="entry name" value="LytTR"/>
    <property type="match status" value="1"/>
</dbReference>
<evidence type="ECO:0000259" key="3">
    <source>
        <dbReference type="PROSITE" id="PS50930"/>
    </source>
</evidence>
<keyword evidence="1" id="KW-0597">Phosphoprotein</keyword>
<organism evidence="4 5">
    <name type="scientific">Sphingobacterium daejeonense</name>
    <dbReference type="NCBI Taxonomy" id="371142"/>
    <lineage>
        <taxon>Bacteria</taxon>
        <taxon>Pseudomonadati</taxon>
        <taxon>Bacteroidota</taxon>
        <taxon>Sphingobacteriia</taxon>
        <taxon>Sphingobacteriales</taxon>
        <taxon>Sphingobacteriaceae</taxon>
        <taxon>Sphingobacterium</taxon>
    </lineage>
</organism>
<dbReference type="SUPFAM" id="SSF52172">
    <property type="entry name" value="CheY-like"/>
    <property type="match status" value="1"/>
</dbReference>
<dbReference type="RefSeq" id="WP_380895473.1">
    <property type="nucleotide sequence ID" value="NZ_JBHTKY010000008.1"/>
</dbReference>
<dbReference type="Pfam" id="PF00072">
    <property type="entry name" value="Response_reg"/>
    <property type="match status" value="1"/>
</dbReference>
<dbReference type="InterPro" id="IPR007492">
    <property type="entry name" value="LytTR_DNA-bd_dom"/>
</dbReference>
<evidence type="ECO:0000313" key="5">
    <source>
        <dbReference type="Proteomes" id="UP001597205"/>
    </source>
</evidence>